<accession>A0A1X7QXJ4</accession>
<gene>
    <name evidence="23" type="ORF">KASA_0Q05984G</name>
</gene>
<evidence type="ECO:0000256" key="1">
    <source>
        <dbReference type="ARBA" id="ARBA00001936"/>
    </source>
</evidence>
<evidence type="ECO:0000256" key="3">
    <source>
        <dbReference type="ARBA" id="ARBA00004477"/>
    </source>
</evidence>
<evidence type="ECO:0000256" key="19">
    <source>
        <dbReference type="ARBA" id="ARBA00070582"/>
    </source>
</evidence>
<keyword evidence="9" id="KW-0479">Metal-binding</keyword>
<evidence type="ECO:0000256" key="17">
    <source>
        <dbReference type="ARBA" id="ARBA00023264"/>
    </source>
</evidence>
<keyword evidence="16" id="KW-0464">Manganese</keyword>
<keyword evidence="10" id="KW-0256">Endoplasmic reticulum</keyword>
<evidence type="ECO:0000256" key="6">
    <source>
        <dbReference type="ARBA" id="ARBA00022516"/>
    </source>
</evidence>
<keyword evidence="11" id="KW-0460">Magnesium</keyword>
<reference evidence="23 24" key="1">
    <citation type="submission" date="2017-04" db="EMBL/GenBank/DDBJ databases">
        <authorList>
            <person name="Afonso C.L."/>
            <person name="Miller P.J."/>
            <person name="Scott M.A."/>
            <person name="Spackman E."/>
            <person name="Goraichik I."/>
            <person name="Dimitrov K.M."/>
            <person name="Suarez D.L."/>
            <person name="Swayne D.E."/>
        </authorList>
    </citation>
    <scope>NUCLEOTIDE SEQUENCE [LARGE SCALE GENOMIC DNA]</scope>
</reference>
<evidence type="ECO:0000256" key="7">
    <source>
        <dbReference type="ARBA" id="ARBA00022679"/>
    </source>
</evidence>
<dbReference type="OrthoDB" id="10251079at2759"/>
<name>A0A1X7QXJ4_9SACH</name>
<evidence type="ECO:0000256" key="10">
    <source>
        <dbReference type="ARBA" id="ARBA00022824"/>
    </source>
</evidence>
<keyword evidence="17 20" id="KW-1208">Phospholipid metabolism</keyword>
<evidence type="ECO:0000256" key="8">
    <source>
        <dbReference type="ARBA" id="ARBA00022692"/>
    </source>
</evidence>
<dbReference type="GO" id="GO:0046872">
    <property type="term" value="F:metal ion binding"/>
    <property type="evidence" value="ECO:0007669"/>
    <property type="project" value="UniProtKB-KW"/>
</dbReference>
<organism evidence="23 24">
    <name type="scientific">Maudiozyma saulgeensis</name>
    <dbReference type="NCBI Taxonomy" id="1789683"/>
    <lineage>
        <taxon>Eukaryota</taxon>
        <taxon>Fungi</taxon>
        <taxon>Dikarya</taxon>
        <taxon>Ascomycota</taxon>
        <taxon>Saccharomycotina</taxon>
        <taxon>Saccharomycetes</taxon>
        <taxon>Saccharomycetales</taxon>
        <taxon>Saccharomycetaceae</taxon>
        <taxon>Maudiozyma</taxon>
    </lineage>
</organism>
<dbReference type="GO" id="GO:0005789">
    <property type="term" value="C:endoplasmic reticulum membrane"/>
    <property type="evidence" value="ECO:0007669"/>
    <property type="project" value="UniProtKB-SubCell"/>
</dbReference>
<evidence type="ECO:0000256" key="4">
    <source>
        <dbReference type="ARBA" id="ARBA00010441"/>
    </source>
</evidence>
<evidence type="ECO:0000256" key="20">
    <source>
        <dbReference type="PIRNR" id="PIRNR000848"/>
    </source>
</evidence>
<evidence type="ECO:0000313" key="24">
    <source>
        <dbReference type="Proteomes" id="UP000196158"/>
    </source>
</evidence>
<keyword evidence="12 22" id="KW-1133">Transmembrane helix</keyword>
<protein>
    <recommendedName>
        <fullName evidence="19 20">CDP-diacylglycerol--inositol 3-phosphatidyltransferase</fullName>
        <ecNumber evidence="5 20">2.7.8.11</ecNumber>
    </recommendedName>
</protein>
<comment type="subcellular location">
    <subcellularLocation>
        <location evidence="3">Endoplasmic reticulum membrane</location>
        <topology evidence="3">Multi-pass membrane protein</topology>
    </subcellularLocation>
</comment>
<evidence type="ECO:0000256" key="21">
    <source>
        <dbReference type="RuleBase" id="RU003750"/>
    </source>
</evidence>
<dbReference type="InterPro" id="IPR043130">
    <property type="entry name" value="CDP-OH_PTrfase_TM_dom"/>
</dbReference>
<comment type="cofactor">
    <cofactor evidence="2">
        <name>Mg(2+)</name>
        <dbReference type="ChEBI" id="CHEBI:18420"/>
    </cofactor>
</comment>
<dbReference type="InterPro" id="IPR000462">
    <property type="entry name" value="CDP-OH_P_trans"/>
</dbReference>
<evidence type="ECO:0000256" key="18">
    <source>
        <dbReference type="ARBA" id="ARBA00050166"/>
    </source>
</evidence>
<dbReference type="EC" id="2.7.8.11" evidence="5 20"/>
<evidence type="ECO:0000256" key="5">
    <source>
        <dbReference type="ARBA" id="ARBA00013212"/>
    </source>
</evidence>
<evidence type="ECO:0000256" key="15">
    <source>
        <dbReference type="ARBA" id="ARBA00023209"/>
    </source>
</evidence>
<keyword evidence="6 20" id="KW-0444">Lipid biosynthesis</keyword>
<dbReference type="FunFam" id="1.20.120.1760:FF:000021">
    <property type="entry name" value="CDP-diacylglycerol--inositol 3-phosphatidyltransferase"/>
    <property type="match status" value="1"/>
</dbReference>
<dbReference type="InterPro" id="IPR014387">
    <property type="entry name" value="CDP_diag_ino_3_P_euk"/>
</dbReference>
<keyword evidence="8 22" id="KW-0812">Transmembrane</keyword>
<feature type="transmembrane region" description="Helical" evidence="22">
    <location>
        <begin position="89"/>
        <end position="112"/>
    </location>
</feature>
<dbReference type="PIRSF" id="PIRSF000848">
    <property type="entry name" value="CDP_diag_ino_3_P"/>
    <property type="match status" value="1"/>
</dbReference>
<proteinExistence type="inferred from homology"/>
<dbReference type="Pfam" id="PF01066">
    <property type="entry name" value="CDP-OH_P_transf"/>
    <property type="match status" value="1"/>
</dbReference>
<evidence type="ECO:0000256" key="12">
    <source>
        <dbReference type="ARBA" id="ARBA00022989"/>
    </source>
</evidence>
<keyword evidence="13 20" id="KW-0443">Lipid metabolism</keyword>
<feature type="transmembrane region" description="Helical" evidence="22">
    <location>
        <begin position="152"/>
        <end position="169"/>
    </location>
</feature>
<dbReference type="InterPro" id="IPR048254">
    <property type="entry name" value="CDP_ALCOHOL_P_TRANSF_CS"/>
</dbReference>
<evidence type="ECO:0000313" key="23">
    <source>
        <dbReference type="EMBL" id="SMN18167.1"/>
    </source>
</evidence>
<evidence type="ECO:0000256" key="16">
    <source>
        <dbReference type="ARBA" id="ARBA00023211"/>
    </source>
</evidence>
<evidence type="ECO:0000256" key="22">
    <source>
        <dbReference type="SAM" id="Phobius"/>
    </source>
</evidence>
<keyword evidence="15 20" id="KW-0594">Phospholipid biosynthesis</keyword>
<evidence type="ECO:0000256" key="9">
    <source>
        <dbReference type="ARBA" id="ARBA00022723"/>
    </source>
</evidence>
<dbReference type="GO" id="GO:0006661">
    <property type="term" value="P:phosphatidylinositol biosynthetic process"/>
    <property type="evidence" value="ECO:0007669"/>
    <property type="project" value="TreeGrafter"/>
</dbReference>
<dbReference type="Gene3D" id="1.20.120.1760">
    <property type="match status" value="1"/>
</dbReference>
<keyword evidence="7 20" id="KW-0808">Transferase</keyword>
<dbReference type="Proteomes" id="UP000196158">
    <property type="component" value="Unassembled WGS sequence"/>
</dbReference>
<evidence type="ECO:0000256" key="2">
    <source>
        <dbReference type="ARBA" id="ARBA00001946"/>
    </source>
</evidence>
<dbReference type="PANTHER" id="PTHR15362:SF4">
    <property type="entry name" value="CDP-DIACYLGLYCEROL--INOSITOL 3-PHOSPHATIDYLTRANSFERASE"/>
    <property type="match status" value="1"/>
</dbReference>
<keyword evidence="24" id="KW-1185">Reference proteome</keyword>
<evidence type="ECO:0000256" key="14">
    <source>
        <dbReference type="ARBA" id="ARBA00023136"/>
    </source>
</evidence>
<sequence length="223" mass="25015">MSSESATVPAAEVTAEDVLWYIPNKIGYARIVTAVISFFTMQNCPISTAIVYTISCLLDALDGTMARKYNQVSRLGAVLDMVTDRSTTAGLLCFLTLAYPTWGPFFQVLLALDITSHYMHMYASLAITGGSHKNVTKESSPLLHLYYSRRDVLFTVCFFNESFFGGLYWMAFDRYYTAGKWIAIISFPLWAFKQFANVIQLQRAAVLLATEDAKDANERNKAK</sequence>
<dbReference type="STRING" id="1789683.A0A1X7QXJ4"/>
<dbReference type="GO" id="GO:0003881">
    <property type="term" value="F:CDP-diacylglycerol-inositol 3-phosphatidyltransferase activity"/>
    <property type="evidence" value="ECO:0007669"/>
    <property type="project" value="UniProtKB-UniRule"/>
</dbReference>
<evidence type="ECO:0000256" key="11">
    <source>
        <dbReference type="ARBA" id="ARBA00022842"/>
    </source>
</evidence>
<dbReference type="GO" id="GO:0005794">
    <property type="term" value="C:Golgi apparatus"/>
    <property type="evidence" value="ECO:0007669"/>
    <property type="project" value="TreeGrafter"/>
</dbReference>
<dbReference type="PANTHER" id="PTHR15362">
    <property type="entry name" value="PHOSPHATIDYLINOSITOL SYNTHASE"/>
    <property type="match status" value="1"/>
</dbReference>
<comment type="cofactor">
    <cofactor evidence="1">
        <name>Mn(2+)</name>
        <dbReference type="ChEBI" id="CHEBI:29035"/>
    </cofactor>
</comment>
<comment type="similarity">
    <text evidence="4 20 21">Belongs to the CDP-alcohol phosphatidyltransferase class-I family.</text>
</comment>
<dbReference type="PROSITE" id="PS00379">
    <property type="entry name" value="CDP_ALCOHOL_P_TRANSF"/>
    <property type="match status" value="1"/>
</dbReference>
<dbReference type="AlphaFoldDB" id="A0A1X7QXJ4"/>
<comment type="catalytic activity">
    <reaction evidence="18 20">
        <text>a CDP-1,2-diacyl-sn-glycerol + myo-inositol = a 1,2-diacyl-sn-glycero-3-phospho-(1D-myo-inositol) + CMP + H(+)</text>
        <dbReference type="Rhea" id="RHEA:11580"/>
        <dbReference type="ChEBI" id="CHEBI:15378"/>
        <dbReference type="ChEBI" id="CHEBI:17268"/>
        <dbReference type="ChEBI" id="CHEBI:57880"/>
        <dbReference type="ChEBI" id="CHEBI:58332"/>
        <dbReference type="ChEBI" id="CHEBI:60377"/>
        <dbReference type="EC" id="2.7.8.11"/>
    </reaction>
</comment>
<evidence type="ECO:0000256" key="13">
    <source>
        <dbReference type="ARBA" id="ARBA00023098"/>
    </source>
</evidence>
<keyword evidence="14 20" id="KW-0472">Membrane</keyword>
<dbReference type="EMBL" id="FXLY01000002">
    <property type="protein sequence ID" value="SMN18167.1"/>
    <property type="molecule type" value="Genomic_DNA"/>
</dbReference>